<dbReference type="EMBL" id="BPWL01000002">
    <property type="protein sequence ID" value="GJJ07181.1"/>
    <property type="molecule type" value="Genomic_DNA"/>
</dbReference>
<dbReference type="Pfam" id="PF00561">
    <property type="entry name" value="Abhydrolase_1"/>
    <property type="match status" value="1"/>
</dbReference>
<evidence type="ECO:0000259" key="3">
    <source>
        <dbReference type="Pfam" id="PF00561"/>
    </source>
</evidence>
<dbReference type="InterPro" id="IPR000073">
    <property type="entry name" value="AB_hydrolase_1"/>
</dbReference>
<dbReference type="PANTHER" id="PTHR43329">
    <property type="entry name" value="EPOXIDE HYDROLASE"/>
    <property type="match status" value="1"/>
</dbReference>
<comment type="similarity">
    <text evidence="2">Belongs to the AB hydrolase superfamily. Epoxide hydrolase family.</text>
</comment>
<proteinExistence type="inferred from homology"/>
<evidence type="ECO:0000313" key="4">
    <source>
        <dbReference type="EMBL" id="GJJ07181.1"/>
    </source>
</evidence>
<dbReference type="SUPFAM" id="SSF53474">
    <property type="entry name" value="alpha/beta-Hydrolases"/>
    <property type="match status" value="1"/>
</dbReference>
<protein>
    <recommendedName>
        <fullName evidence="3">AB hydrolase-1 domain-containing protein</fullName>
    </recommendedName>
</protein>
<dbReference type="PRINTS" id="PR00111">
    <property type="entry name" value="ABHYDROLASE"/>
</dbReference>
<evidence type="ECO:0000313" key="5">
    <source>
        <dbReference type="Proteomes" id="UP001050691"/>
    </source>
</evidence>
<keyword evidence="5" id="KW-1185">Reference proteome</keyword>
<evidence type="ECO:0000256" key="1">
    <source>
        <dbReference type="ARBA" id="ARBA00022801"/>
    </source>
</evidence>
<dbReference type="InterPro" id="IPR000639">
    <property type="entry name" value="Epox_hydrolase-like"/>
</dbReference>
<organism evidence="4 5">
    <name type="scientific">Clathrus columnatus</name>
    <dbReference type="NCBI Taxonomy" id="1419009"/>
    <lineage>
        <taxon>Eukaryota</taxon>
        <taxon>Fungi</taxon>
        <taxon>Dikarya</taxon>
        <taxon>Basidiomycota</taxon>
        <taxon>Agaricomycotina</taxon>
        <taxon>Agaricomycetes</taxon>
        <taxon>Phallomycetidae</taxon>
        <taxon>Phallales</taxon>
        <taxon>Clathraceae</taxon>
        <taxon>Clathrus</taxon>
    </lineage>
</organism>
<dbReference type="Proteomes" id="UP001050691">
    <property type="component" value="Unassembled WGS sequence"/>
</dbReference>
<feature type="domain" description="AB hydrolase-1" evidence="3">
    <location>
        <begin position="38"/>
        <end position="307"/>
    </location>
</feature>
<dbReference type="GO" id="GO:0016787">
    <property type="term" value="F:hydrolase activity"/>
    <property type="evidence" value="ECO:0007669"/>
    <property type="project" value="UniProtKB-KW"/>
</dbReference>
<name>A0AAV5A2D6_9AGAM</name>
<gene>
    <name evidence="4" type="ORF">Clacol_001381</name>
</gene>
<evidence type="ECO:0000256" key="2">
    <source>
        <dbReference type="ARBA" id="ARBA00038334"/>
    </source>
</evidence>
<comment type="caution">
    <text evidence="4">The sequence shown here is derived from an EMBL/GenBank/DDBJ whole genome shotgun (WGS) entry which is preliminary data.</text>
</comment>
<sequence>MDPTNPESFNHRTELLSTGKRYHFVDQIPESYNPETTPTLLCIHGFPDLWYAWRFAIVPWVNKCGWRVVVPDMLGYGGTDKPEKLEEYSFKSLCADMSALLDLIGVKRAVIIGHDWGSFMSWRFALWYPKKTLALITLSVPFDPPKTKHLPLQEVVERLPNLKYQLYFNDPSSTQDANENIPNFLAGLHRFQVATNPTQSTDPKTRFIQTEHPISESYMTPTEFDYYVKNFTQGGMNGPLNYYRTRDINFKEEFEAKLSSYIPASIPILFIYGDKDRTCARSSVERSLEYAPQMRVFELFDVGHWIPVQASETLSAAVAEFVRTTLRNSTEAKL</sequence>
<keyword evidence="1" id="KW-0378">Hydrolase</keyword>
<dbReference type="InterPro" id="IPR029058">
    <property type="entry name" value="AB_hydrolase_fold"/>
</dbReference>
<accession>A0AAV5A2D6</accession>
<dbReference type="AlphaFoldDB" id="A0AAV5A2D6"/>
<dbReference type="Gene3D" id="3.40.50.1820">
    <property type="entry name" value="alpha/beta hydrolase"/>
    <property type="match status" value="1"/>
</dbReference>
<dbReference type="PRINTS" id="PR00412">
    <property type="entry name" value="EPOXHYDRLASE"/>
</dbReference>
<reference evidence="4" key="1">
    <citation type="submission" date="2021-10" db="EMBL/GenBank/DDBJ databases">
        <title>De novo Genome Assembly of Clathrus columnatus (Basidiomycota, Fungi) Using Illumina and Nanopore Sequence Data.</title>
        <authorList>
            <person name="Ogiso-Tanaka E."/>
            <person name="Itagaki H."/>
            <person name="Hosoya T."/>
            <person name="Hosaka K."/>
        </authorList>
    </citation>
    <scope>NUCLEOTIDE SEQUENCE</scope>
    <source>
        <strain evidence="4">MO-923</strain>
    </source>
</reference>